<accession>A0A9X3EZY3</accession>
<dbReference type="RefSeq" id="WP_267777337.1">
    <property type="nucleotide sequence ID" value="NZ_JAPNKE010000002.1"/>
</dbReference>
<name>A0A9X3EZY3_9BACT</name>
<gene>
    <name evidence="1" type="primary">brxE</name>
    <name evidence="1" type="ORF">OV079_49400</name>
</gene>
<dbReference type="Proteomes" id="UP001150924">
    <property type="component" value="Unassembled WGS sequence"/>
</dbReference>
<reference evidence="1" key="1">
    <citation type="submission" date="2022-11" db="EMBL/GenBank/DDBJ databases">
        <title>Minimal conservation of predation-associated metabolite biosynthetic gene clusters underscores biosynthetic potential of Myxococcota including descriptions for ten novel species: Archangium lansinium sp. nov., Myxococcus landrumus sp. nov., Nannocystis bai.</title>
        <authorList>
            <person name="Ahearne A."/>
            <person name="Stevens C."/>
            <person name="Phillips K."/>
        </authorList>
    </citation>
    <scope>NUCLEOTIDE SEQUENCE</scope>
    <source>
        <strain evidence="1">Na p29</strain>
    </source>
</reference>
<dbReference type="EMBL" id="JAPNKE010000002">
    <property type="protein sequence ID" value="MCY1013417.1"/>
    <property type="molecule type" value="Genomic_DNA"/>
</dbReference>
<dbReference type="Gene3D" id="1.10.3540.10">
    <property type="entry name" value="uncharacterized protein from magnetospirillum magneticum domain"/>
    <property type="match status" value="1"/>
</dbReference>
<proteinExistence type="predicted"/>
<dbReference type="NCBIfam" id="NF033448">
    <property type="entry name" value="BREX_6_BrxE"/>
    <property type="match status" value="1"/>
</dbReference>
<evidence type="ECO:0000313" key="1">
    <source>
        <dbReference type="EMBL" id="MCY1013417.1"/>
    </source>
</evidence>
<protein>
    <submittedName>
        <fullName evidence="1">BREX-6 system BrxE protein</fullName>
    </submittedName>
</protein>
<organism evidence="1 2">
    <name type="scientific">Nannocystis pusilla</name>
    <dbReference type="NCBI Taxonomy" id="889268"/>
    <lineage>
        <taxon>Bacteria</taxon>
        <taxon>Pseudomonadati</taxon>
        <taxon>Myxococcota</taxon>
        <taxon>Polyangia</taxon>
        <taxon>Nannocystales</taxon>
        <taxon>Nannocystaceae</taxon>
        <taxon>Nannocystis</taxon>
    </lineage>
</organism>
<dbReference type="InterPro" id="IPR058690">
    <property type="entry name" value="BrxE"/>
</dbReference>
<sequence length="454" mass="50844">MTVFLASELDDLLTAQFAVAWAGEGGGDPARLGWWPTDMVSENGGHDLFQRLLPQTWAWASLQTAREAARRCDARLRAGALEADNMISLFHLGFEADERVEERLRELKRSERAPTAALPGLRSVLRDTWNRDLFSSWLSGHGEPRYERASSHGRLIPGAPPQSLDVLASHSRRAATAAGAARGVPAAVLPAEAQVSAREAKQAHTRLLRCSLEVDDARAYWQRTADLQVSATAQRAFEEYWFGSRSLGTVRLLLTNFRVRFDAFPHALRVLQRWTTHDPAERRVISHWHLQLADPLYRAFTGTFLVERRDHLRPQIRSEAALAWVAEHVAARWTMNTRIHYASKLLSASYAAGLLGSNRDPRPLASPPISDAALTYMLYLLREVEFAGTLLDNPYFASVDLRGPDLEHRLRGLTALRFRRQGDLVDFGWHYPSLAAWAAEQLFPPPVARLGGLA</sequence>
<evidence type="ECO:0000313" key="2">
    <source>
        <dbReference type="Proteomes" id="UP001150924"/>
    </source>
</evidence>
<comment type="caution">
    <text evidence="1">The sequence shown here is derived from an EMBL/GenBank/DDBJ whole genome shotgun (WGS) entry which is preliminary data.</text>
</comment>
<dbReference type="InterPro" id="IPR023137">
    <property type="entry name" value="BrxA_sf"/>
</dbReference>
<dbReference type="Pfam" id="PF26412">
    <property type="entry name" value="BrxE"/>
    <property type="match status" value="1"/>
</dbReference>
<keyword evidence="2" id="KW-1185">Reference proteome</keyword>
<dbReference type="AlphaFoldDB" id="A0A9X3EZY3"/>
<dbReference type="NCBIfam" id="NF033447">
    <property type="entry name" value="BrxE_fam"/>
    <property type="match status" value="1"/>
</dbReference>